<evidence type="ECO:0000313" key="2">
    <source>
        <dbReference type="Proteomes" id="UP000619355"/>
    </source>
</evidence>
<dbReference type="AlphaFoldDB" id="A0A919F425"/>
<reference evidence="2" key="1">
    <citation type="journal article" date="2019" name="Int. J. Syst. Evol. Microbiol.">
        <title>The Global Catalogue of Microorganisms (GCM) 10K type strain sequencing project: providing services to taxonomists for standard genome sequencing and annotation.</title>
        <authorList>
            <consortium name="The Broad Institute Genomics Platform"/>
            <consortium name="The Broad Institute Genome Sequencing Center for Infectious Disease"/>
            <person name="Wu L."/>
            <person name="Ma J."/>
        </authorList>
    </citation>
    <scope>NUCLEOTIDE SEQUENCE [LARGE SCALE GENOMIC DNA]</scope>
    <source>
        <strain evidence="2">JCM 4253</strain>
    </source>
</reference>
<proteinExistence type="predicted"/>
<organism evidence="1 2">
    <name type="scientific">Streptomyces capoamus</name>
    <dbReference type="NCBI Taxonomy" id="68183"/>
    <lineage>
        <taxon>Bacteria</taxon>
        <taxon>Bacillati</taxon>
        <taxon>Actinomycetota</taxon>
        <taxon>Actinomycetes</taxon>
        <taxon>Kitasatosporales</taxon>
        <taxon>Streptomycetaceae</taxon>
        <taxon>Streptomyces</taxon>
    </lineage>
</organism>
<evidence type="ECO:0000313" key="1">
    <source>
        <dbReference type="EMBL" id="GHG78676.1"/>
    </source>
</evidence>
<sequence length="79" mass="9373">MYERYIQQQEEGKGLNRGPHEHLAISDVSISMMTHYFDESFLRTEEDYVKTYSKSHLSDSFVEDTIFSEEFAMIYLIHA</sequence>
<protein>
    <submittedName>
        <fullName evidence="1">Uncharacterized protein</fullName>
    </submittedName>
</protein>
<gene>
    <name evidence="1" type="ORF">GCM10018980_77340</name>
</gene>
<comment type="caution">
    <text evidence="1">The sequence shown here is derived from an EMBL/GenBank/DDBJ whole genome shotgun (WGS) entry which is preliminary data.</text>
</comment>
<accession>A0A919F425</accession>
<keyword evidence="2" id="KW-1185">Reference proteome</keyword>
<dbReference type="EMBL" id="BNBF01000063">
    <property type="protein sequence ID" value="GHG78676.1"/>
    <property type="molecule type" value="Genomic_DNA"/>
</dbReference>
<name>A0A919F425_9ACTN</name>
<dbReference type="Proteomes" id="UP000619355">
    <property type="component" value="Unassembled WGS sequence"/>
</dbReference>